<dbReference type="CDD" id="cd22268">
    <property type="entry name" value="DPBB_RlpA-like"/>
    <property type="match status" value="1"/>
</dbReference>
<dbReference type="NCBIfam" id="TIGR00413">
    <property type="entry name" value="rlpA"/>
    <property type="match status" value="1"/>
</dbReference>
<dbReference type="GO" id="GO:0005886">
    <property type="term" value="C:plasma membrane"/>
    <property type="evidence" value="ECO:0007669"/>
    <property type="project" value="UniProtKB-SubCell"/>
</dbReference>
<dbReference type="Gene3D" id="3.30.70.1070">
    <property type="entry name" value="Sporulation related repeat"/>
    <property type="match status" value="1"/>
</dbReference>
<dbReference type="PROSITE" id="PS51257">
    <property type="entry name" value="PROKAR_LIPOPROTEIN"/>
    <property type="match status" value="1"/>
</dbReference>
<keyword evidence="4" id="KW-1003">Cell membrane</keyword>
<keyword evidence="1" id="KW-0732">Signal</keyword>
<feature type="domain" description="SPOR" evidence="7">
    <location>
        <begin position="176"/>
        <end position="254"/>
    </location>
</feature>
<evidence type="ECO:0000313" key="8">
    <source>
        <dbReference type="EMBL" id="MBZ0156160.1"/>
    </source>
</evidence>
<evidence type="ECO:0000256" key="5">
    <source>
        <dbReference type="RuleBase" id="RU003495"/>
    </source>
</evidence>
<dbReference type="InterPro" id="IPR012997">
    <property type="entry name" value="RplA"/>
</dbReference>
<dbReference type="GO" id="GO:0071555">
    <property type="term" value="P:cell wall organization"/>
    <property type="evidence" value="ECO:0007669"/>
    <property type="project" value="UniProtKB-KW"/>
</dbReference>
<dbReference type="PROSITE" id="PS51724">
    <property type="entry name" value="SPOR"/>
    <property type="match status" value="1"/>
</dbReference>
<feature type="region of interest" description="Disordered" evidence="6">
    <location>
        <begin position="42"/>
        <end position="61"/>
    </location>
</feature>
<reference evidence="8" key="2">
    <citation type="submission" date="2021-08" db="EMBL/GenBank/DDBJ databases">
        <authorList>
            <person name="Dalcin Martins P."/>
        </authorList>
    </citation>
    <scope>NUCLEOTIDE SEQUENCE</scope>
    <source>
        <strain evidence="8">MAG_39</strain>
    </source>
</reference>
<evidence type="ECO:0000313" key="9">
    <source>
        <dbReference type="Proteomes" id="UP000705867"/>
    </source>
</evidence>
<comment type="function">
    <text evidence="4">Lytic transglycosylase with a strong preference for naked glycan strands that lack stem peptides.</text>
</comment>
<gene>
    <name evidence="4" type="primary">rlpA</name>
    <name evidence="8" type="ORF">K8I29_08085</name>
</gene>
<dbReference type="Pfam" id="PF05036">
    <property type="entry name" value="SPOR"/>
    <property type="match status" value="1"/>
</dbReference>
<dbReference type="Proteomes" id="UP000705867">
    <property type="component" value="Unassembled WGS sequence"/>
</dbReference>
<dbReference type="GO" id="GO:0008932">
    <property type="term" value="F:lytic endotransglycosylase activity"/>
    <property type="evidence" value="ECO:0007669"/>
    <property type="project" value="UniProtKB-UniRule"/>
</dbReference>
<dbReference type="InterPro" id="IPR034718">
    <property type="entry name" value="RlpA"/>
</dbReference>
<dbReference type="EMBL" id="JAIOIV010000066">
    <property type="protein sequence ID" value="MBZ0156160.1"/>
    <property type="molecule type" value="Genomic_DNA"/>
</dbReference>
<dbReference type="InterPro" id="IPR007730">
    <property type="entry name" value="SPOR-like_dom"/>
</dbReference>
<dbReference type="PANTHER" id="PTHR34183">
    <property type="entry name" value="ENDOLYTIC PEPTIDOGLYCAN TRANSGLYCOSYLASE RLPA"/>
    <property type="match status" value="1"/>
</dbReference>
<comment type="similarity">
    <text evidence="4 5">Belongs to the RlpA family.</text>
</comment>
<evidence type="ECO:0000256" key="6">
    <source>
        <dbReference type="SAM" id="MobiDB-lite"/>
    </source>
</evidence>
<evidence type="ECO:0000256" key="2">
    <source>
        <dbReference type="ARBA" id="ARBA00023239"/>
    </source>
</evidence>
<dbReference type="SUPFAM" id="SSF50685">
    <property type="entry name" value="Barwin-like endoglucanases"/>
    <property type="match status" value="1"/>
</dbReference>
<dbReference type="GO" id="GO:0042834">
    <property type="term" value="F:peptidoglycan binding"/>
    <property type="evidence" value="ECO:0007669"/>
    <property type="project" value="InterPro"/>
</dbReference>
<dbReference type="InterPro" id="IPR036908">
    <property type="entry name" value="RlpA-like_sf"/>
</dbReference>
<name>A0A953JCM8_9BACT</name>
<dbReference type="EC" id="4.2.2.-" evidence="4"/>
<organism evidence="8 9">
    <name type="scientific">Candidatus Nitrobium versatile</name>
    <dbReference type="NCBI Taxonomy" id="2884831"/>
    <lineage>
        <taxon>Bacteria</taxon>
        <taxon>Pseudomonadati</taxon>
        <taxon>Nitrospirota</taxon>
        <taxon>Nitrospiria</taxon>
        <taxon>Nitrospirales</taxon>
        <taxon>Nitrospiraceae</taxon>
        <taxon>Candidatus Nitrobium</taxon>
    </lineage>
</organism>
<keyword evidence="4" id="KW-0564">Palmitate</keyword>
<evidence type="ECO:0000259" key="7">
    <source>
        <dbReference type="PROSITE" id="PS51724"/>
    </source>
</evidence>
<reference evidence="8" key="1">
    <citation type="journal article" date="2021" name="bioRxiv">
        <title>Unraveling nitrogen, sulfur and carbon metabolic pathways and microbial community transcriptional responses to substrate deprivation and toxicity stresses in a bioreactor mimicking anoxic brackish coastal sediment conditions.</title>
        <authorList>
            <person name="Martins P.D."/>
            <person name="Echeveste M.J."/>
            <person name="Arshad A."/>
            <person name="Kurth J."/>
            <person name="Ouboter H."/>
            <person name="Jetten M.S.M."/>
            <person name="Welte C.U."/>
        </authorList>
    </citation>
    <scope>NUCLEOTIDE SEQUENCE</scope>
    <source>
        <strain evidence="8">MAG_39</strain>
    </source>
</reference>
<evidence type="ECO:0000256" key="4">
    <source>
        <dbReference type="HAMAP-Rule" id="MF_02071"/>
    </source>
</evidence>
<protein>
    <recommendedName>
        <fullName evidence="4">Probable endolytic peptidoglycan transglycosylase RlpA</fullName>
        <ecNumber evidence="4">4.2.2.-</ecNumber>
    </recommendedName>
</protein>
<keyword evidence="3 4" id="KW-0961">Cell wall biogenesis/degradation</keyword>
<keyword evidence="2 4" id="KW-0456">Lyase</keyword>
<sequence>MKGGARRDRSTGVPLLGRSLLLLLSLSFLSSCTGKYASIPGTVPGEPAAKSPPEKKRQVSPGFQELKGDSKTAIASWYGPDFHGKPTASGEIFNMYALTCAHREYPFGTKLRVVSAQADKEVECIVNDRGPFIPGRDLDLSYAAARQIELIGPGTQSVSIEPVGRDLRYVKYIRYGVVEGPLTLQIGSFRDESNARRLKRALELRYQDVYVMEANVGGAKYYRVRVGRFTSKADAAGMGRTLAEEGYNVLITKYEQQIEGI</sequence>
<proteinExistence type="inferred from homology"/>
<dbReference type="SUPFAM" id="SSF110997">
    <property type="entry name" value="Sporulation related repeat"/>
    <property type="match status" value="1"/>
</dbReference>
<dbReference type="InterPro" id="IPR009009">
    <property type="entry name" value="RlpA-like_DPBB"/>
</dbReference>
<dbReference type="InterPro" id="IPR036680">
    <property type="entry name" value="SPOR-like_sf"/>
</dbReference>
<dbReference type="AlphaFoldDB" id="A0A953JCM8"/>
<keyword evidence="4" id="KW-0472">Membrane</keyword>
<evidence type="ECO:0000256" key="1">
    <source>
        <dbReference type="ARBA" id="ARBA00022729"/>
    </source>
</evidence>
<comment type="caution">
    <text evidence="8">The sequence shown here is derived from an EMBL/GenBank/DDBJ whole genome shotgun (WGS) entry which is preliminary data.</text>
</comment>
<dbReference type="HAMAP" id="MF_02071">
    <property type="entry name" value="RlpA"/>
    <property type="match status" value="1"/>
</dbReference>
<dbReference type="Gene3D" id="2.40.40.10">
    <property type="entry name" value="RlpA-like domain"/>
    <property type="match status" value="1"/>
</dbReference>
<evidence type="ECO:0000256" key="3">
    <source>
        <dbReference type="ARBA" id="ARBA00023316"/>
    </source>
</evidence>
<accession>A0A953JCM8</accession>
<dbReference type="GO" id="GO:0000270">
    <property type="term" value="P:peptidoglycan metabolic process"/>
    <property type="evidence" value="ECO:0007669"/>
    <property type="project" value="UniProtKB-UniRule"/>
</dbReference>
<comment type="subcellular location">
    <subcellularLocation>
        <location evidence="4">Cell membrane</location>
        <topology evidence="4">Lipid-anchor</topology>
    </subcellularLocation>
</comment>
<dbReference type="PANTHER" id="PTHR34183:SF1">
    <property type="entry name" value="ENDOLYTIC PEPTIDOGLYCAN TRANSGLYCOSYLASE RLPA"/>
    <property type="match status" value="1"/>
</dbReference>
<keyword evidence="4" id="KW-0449">Lipoprotein</keyword>
<dbReference type="Pfam" id="PF03330">
    <property type="entry name" value="DPBB_1"/>
    <property type="match status" value="1"/>
</dbReference>